<dbReference type="SUPFAM" id="SSF46785">
    <property type="entry name" value="Winged helix' DNA-binding domain"/>
    <property type="match status" value="1"/>
</dbReference>
<evidence type="ECO:0000259" key="1">
    <source>
        <dbReference type="Pfam" id="PF13463"/>
    </source>
</evidence>
<dbReference type="EMBL" id="JBHTIK010000005">
    <property type="protein sequence ID" value="MFD0848547.1"/>
    <property type="molecule type" value="Genomic_DNA"/>
</dbReference>
<dbReference type="RefSeq" id="WP_381489470.1">
    <property type="nucleotide sequence ID" value="NZ_JBHTIK010000005.1"/>
</dbReference>
<dbReference type="InterPro" id="IPR000835">
    <property type="entry name" value="HTH_MarR-typ"/>
</dbReference>
<dbReference type="Gene3D" id="1.10.10.10">
    <property type="entry name" value="Winged helix-like DNA-binding domain superfamily/Winged helix DNA-binding domain"/>
    <property type="match status" value="1"/>
</dbReference>
<protein>
    <submittedName>
        <fullName evidence="2">Winged helix DNA-binding protein</fullName>
    </submittedName>
</protein>
<comment type="caution">
    <text evidence="2">The sequence shown here is derived from an EMBL/GenBank/DDBJ whole genome shotgun (WGS) entry which is preliminary data.</text>
</comment>
<feature type="domain" description="HTH marR-type" evidence="1">
    <location>
        <begin position="53"/>
        <end position="117"/>
    </location>
</feature>
<evidence type="ECO:0000313" key="2">
    <source>
        <dbReference type="EMBL" id="MFD0848547.1"/>
    </source>
</evidence>
<sequence>MESKFYQNWHLAKTDGEYRVTEFEWSIIRFYEAFSRWVTTTGSVLTDADIKFSEHLILHVIRMQNRPKSSATIARMINRDDIPNIQYSLRKLESAKLIRKTKEKAGKIFSYSVTEAGKRMTDEYADIRSDLLLKAIGTISNIDERIAEMTQLLGVLTGIYEEMARSAATFSTP</sequence>
<gene>
    <name evidence="2" type="ORF">ACFQ00_09455</name>
</gene>
<dbReference type="InterPro" id="IPR036390">
    <property type="entry name" value="WH_DNA-bd_sf"/>
</dbReference>
<reference evidence="3" key="1">
    <citation type="journal article" date="2019" name="Int. J. Syst. Evol. Microbiol.">
        <title>The Global Catalogue of Microorganisms (GCM) 10K type strain sequencing project: providing services to taxonomists for standard genome sequencing and annotation.</title>
        <authorList>
            <consortium name="The Broad Institute Genomics Platform"/>
            <consortium name="The Broad Institute Genome Sequencing Center for Infectious Disease"/>
            <person name="Wu L."/>
            <person name="Ma J."/>
        </authorList>
    </citation>
    <scope>NUCLEOTIDE SEQUENCE [LARGE SCALE GENOMIC DNA]</scope>
    <source>
        <strain evidence="3">CCUG 52537</strain>
    </source>
</reference>
<name>A0ABW3C354_SPHXN</name>
<proteinExistence type="predicted"/>
<keyword evidence="2" id="KW-0238">DNA-binding</keyword>
<dbReference type="GO" id="GO:0003677">
    <property type="term" value="F:DNA binding"/>
    <property type="evidence" value="ECO:0007669"/>
    <property type="project" value="UniProtKB-KW"/>
</dbReference>
<dbReference type="InterPro" id="IPR036388">
    <property type="entry name" value="WH-like_DNA-bd_sf"/>
</dbReference>
<keyword evidence="3" id="KW-1185">Reference proteome</keyword>
<accession>A0ABW3C354</accession>
<dbReference type="Pfam" id="PF13463">
    <property type="entry name" value="HTH_27"/>
    <property type="match status" value="1"/>
</dbReference>
<evidence type="ECO:0000313" key="3">
    <source>
        <dbReference type="Proteomes" id="UP001597124"/>
    </source>
</evidence>
<organism evidence="2 3">
    <name type="scientific">Sphingosinicella xenopeptidilytica</name>
    <dbReference type="NCBI Taxonomy" id="364098"/>
    <lineage>
        <taxon>Bacteria</taxon>
        <taxon>Pseudomonadati</taxon>
        <taxon>Pseudomonadota</taxon>
        <taxon>Alphaproteobacteria</taxon>
        <taxon>Sphingomonadales</taxon>
        <taxon>Sphingosinicellaceae</taxon>
        <taxon>Sphingosinicella</taxon>
    </lineage>
</organism>
<dbReference type="Proteomes" id="UP001597124">
    <property type="component" value="Unassembled WGS sequence"/>
</dbReference>